<sequence length="86" mass="8951">MTGRRFLWIGLAVAVALVVVASYVASSRPDGLTYVAEQTGFAHTAEGGGTRSGPVAGLVGLLLVLAVGGGLFRLLRRPSDDPDRDR</sequence>
<comment type="subcellular location">
    <subcellularLocation>
        <location evidence="1">Cell membrane</location>
    </subcellularLocation>
</comment>
<comment type="caution">
    <text evidence="8">The sequence shown here is derived from an EMBL/GenBank/DDBJ whole genome shotgun (WGS) entry which is preliminary data.</text>
</comment>
<evidence type="ECO:0000256" key="1">
    <source>
        <dbReference type="ARBA" id="ARBA00004236"/>
    </source>
</evidence>
<keyword evidence="2" id="KW-1003">Cell membrane</keyword>
<feature type="domain" description="PDGLE" evidence="7">
    <location>
        <begin position="4"/>
        <end position="46"/>
    </location>
</feature>
<proteinExistence type="predicted"/>
<gene>
    <name evidence="8" type="ORF">ACFPGP_13285</name>
</gene>
<name>A0ABW0BK19_9ACTN</name>
<dbReference type="Pfam" id="PF13190">
    <property type="entry name" value="PDGLE"/>
    <property type="match status" value="1"/>
</dbReference>
<protein>
    <submittedName>
        <fullName evidence="8">PDGLE domain-containing protein</fullName>
    </submittedName>
</protein>
<organism evidence="8 9">
    <name type="scientific">Nocardioides taihuensis</name>
    <dbReference type="NCBI Taxonomy" id="1835606"/>
    <lineage>
        <taxon>Bacteria</taxon>
        <taxon>Bacillati</taxon>
        <taxon>Actinomycetota</taxon>
        <taxon>Actinomycetes</taxon>
        <taxon>Propionibacteriales</taxon>
        <taxon>Nocardioidaceae</taxon>
        <taxon>Nocardioides</taxon>
    </lineage>
</organism>
<dbReference type="EMBL" id="JBHSKD010000015">
    <property type="protein sequence ID" value="MFC5177650.1"/>
    <property type="molecule type" value="Genomic_DNA"/>
</dbReference>
<evidence type="ECO:0000313" key="9">
    <source>
        <dbReference type="Proteomes" id="UP001596087"/>
    </source>
</evidence>
<evidence type="ECO:0000256" key="6">
    <source>
        <dbReference type="SAM" id="Phobius"/>
    </source>
</evidence>
<keyword evidence="5 6" id="KW-0472">Membrane</keyword>
<keyword evidence="3 6" id="KW-0812">Transmembrane</keyword>
<evidence type="ECO:0000259" key="7">
    <source>
        <dbReference type="Pfam" id="PF13190"/>
    </source>
</evidence>
<accession>A0ABW0BK19</accession>
<dbReference type="RefSeq" id="WP_378590842.1">
    <property type="nucleotide sequence ID" value="NZ_JBHSKD010000015.1"/>
</dbReference>
<dbReference type="InterPro" id="IPR025937">
    <property type="entry name" value="PDGLE_dom"/>
</dbReference>
<evidence type="ECO:0000256" key="5">
    <source>
        <dbReference type="ARBA" id="ARBA00023136"/>
    </source>
</evidence>
<evidence type="ECO:0000313" key="8">
    <source>
        <dbReference type="EMBL" id="MFC5177650.1"/>
    </source>
</evidence>
<keyword evidence="9" id="KW-1185">Reference proteome</keyword>
<evidence type="ECO:0000256" key="4">
    <source>
        <dbReference type="ARBA" id="ARBA00022989"/>
    </source>
</evidence>
<keyword evidence="4 6" id="KW-1133">Transmembrane helix</keyword>
<reference evidence="9" key="1">
    <citation type="journal article" date="2019" name="Int. J. Syst. Evol. Microbiol.">
        <title>The Global Catalogue of Microorganisms (GCM) 10K type strain sequencing project: providing services to taxonomists for standard genome sequencing and annotation.</title>
        <authorList>
            <consortium name="The Broad Institute Genomics Platform"/>
            <consortium name="The Broad Institute Genome Sequencing Center for Infectious Disease"/>
            <person name="Wu L."/>
            <person name="Ma J."/>
        </authorList>
    </citation>
    <scope>NUCLEOTIDE SEQUENCE [LARGE SCALE GENOMIC DNA]</scope>
    <source>
        <strain evidence="9">DFY41</strain>
    </source>
</reference>
<evidence type="ECO:0000256" key="3">
    <source>
        <dbReference type="ARBA" id="ARBA00022692"/>
    </source>
</evidence>
<feature type="transmembrane region" description="Helical" evidence="6">
    <location>
        <begin position="55"/>
        <end position="75"/>
    </location>
</feature>
<dbReference type="Proteomes" id="UP001596087">
    <property type="component" value="Unassembled WGS sequence"/>
</dbReference>
<evidence type="ECO:0000256" key="2">
    <source>
        <dbReference type="ARBA" id="ARBA00022475"/>
    </source>
</evidence>